<evidence type="ECO:0000256" key="14">
    <source>
        <dbReference type="ARBA" id="ARBA00022801"/>
    </source>
</evidence>
<dbReference type="EMBL" id="MFNE01000045">
    <property type="protein sequence ID" value="OGG93868.1"/>
    <property type="molecule type" value="Genomic_DNA"/>
</dbReference>
<dbReference type="Pfam" id="PF00905">
    <property type="entry name" value="Transpeptidase"/>
    <property type="match status" value="1"/>
</dbReference>
<name>A0A1F6G6Z0_9PROT</name>
<keyword evidence="7" id="KW-1003">Cell membrane</keyword>
<keyword evidence="12" id="KW-0808">Transferase</keyword>
<evidence type="ECO:0000256" key="20">
    <source>
        <dbReference type="ARBA" id="ARBA00023251"/>
    </source>
</evidence>
<dbReference type="AlphaFoldDB" id="A0A1F6G6Z0"/>
<dbReference type="InterPro" id="IPR012338">
    <property type="entry name" value="Beta-lactam/transpept-like"/>
</dbReference>
<dbReference type="GO" id="GO:0046677">
    <property type="term" value="P:response to antibiotic"/>
    <property type="evidence" value="ECO:0007669"/>
    <property type="project" value="UniProtKB-KW"/>
</dbReference>
<keyword evidence="21" id="KW-0511">Multifunctional enzyme</keyword>
<dbReference type="InterPro" id="IPR012340">
    <property type="entry name" value="NA-bd_OB-fold"/>
</dbReference>
<evidence type="ECO:0000256" key="16">
    <source>
        <dbReference type="ARBA" id="ARBA00022968"/>
    </source>
</evidence>
<comment type="subcellular location">
    <subcellularLocation>
        <location evidence="1">Cell inner membrane</location>
        <topology evidence="1">Single-pass type II membrane protein</topology>
    </subcellularLocation>
</comment>
<evidence type="ECO:0000256" key="11">
    <source>
        <dbReference type="ARBA" id="ARBA00022676"/>
    </source>
</evidence>
<keyword evidence="16" id="KW-0735">Signal-anchor</keyword>
<evidence type="ECO:0000256" key="22">
    <source>
        <dbReference type="ARBA" id="ARBA00023316"/>
    </source>
</evidence>
<evidence type="ECO:0000256" key="17">
    <source>
        <dbReference type="ARBA" id="ARBA00022984"/>
    </source>
</evidence>
<evidence type="ECO:0000256" key="21">
    <source>
        <dbReference type="ARBA" id="ARBA00023268"/>
    </source>
</evidence>
<dbReference type="InterPro" id="IPR001460">
    <property type="entry name" value="PCN-bd_Tpept"/>
</dbReference>
<dbReference type="InterPro" id="IPR036950">
    <property type="entry name" value="PBP_transglycosylase"/>
</dbReference>
<evidence type="ECO:0000256" key="6">
    <source>
        <dbReference type="ARBA" id="ARBA00018638"/>
    </source>
</evidence>
<gene>
    <name evidence="30" type="ORF">A2527_01980</name>
</gene>
<evidence type="ECO:0000256" key="19">
    <source>
        <dbReference type="ARBA" id="ARBA00023136"/>
    </source>
</evidence>
<dbReference type="Pfam" id="PF17092">
    <property type="entry name" value="PCB_OB"/>
    <property type="match status" value="1"/>
</dbReference>
<dbReference type="CDD" id="cd00164">
    <property type="entry name" value="S1_like"/>
    <property type="match status" value="1"/>
</dbReference>
<dbReference type="PANTHER" id="PTHR32282">
    <property type="entry name" value="BINDING PROTEIN TRANSPEPTIDASE, PUTATIVE-RELATED"/>
    <property type="match status" value="1"/>
</dbReference>
<dbReference type="STRING" id="1817772.A2527_01980"/>
<keyword evidence="9" id="KW-0121">Carboxypeptidase</keyword>
<dbReference type="GO" id="GO:0008360">
    <property type="term" value="P:regulation of cell shape"/>
    <property type="evidence" value="ECO:0007669"/>
    <property type="project" value="UniProtKB-KW"/>
</dbReference>
<dbReference type="InterPro" id="IPR050396">
    <property type="entry name" value="Glycosyltr_51/Transpeptidase"/>
</dbReference>
<evidence type="ECO:0000256" key="1">
    <source>
        <dbReference type="ARBA" id="ARBA00004249"/>
    </source>
</evidence>
<evidence type="ECO:0000313" key="31">
    <source>
        <dbReference type="Proteomes" id="UP000178449"/>
    </source>
</evidence>
<dbReference type="SUPFAM" id="SSF56601">
    <property type="entry name" value="beta-lactamase/transpeptidase-like"/>
    <property type="match status" value="1"/>
</dbReference>
<dbReference type="UniPathway" id="UPA00219"/>
<dbReference type="SUPFAM" id="SSF50249">
    <property type="entry name" value="Nucleic acid-binding proteins"/>
    <property type="match status" value="1"/>
</dbReference>
<evidence type="ECO:0000256" key="3">
    <source>
        <dbReference type="ARBA" id="ARBA00007090"/>
    </source>
</evidence>
<organism evidence="30 31">
    <name type="scientific">Candidatus Lambdaproteobacteria bacterium RIFOXYD2_FULL_50_16</name>
    <dbReference type="NCBI Taxonomy" id="1817772"/>
    <lineage>
        <taxon>Bacteria</taxon>
        <taxon>Pseudomonadati</taxon>
        <taxon>Pseudomonadota</taxon>
        <taxon>Candidatus Lambdaproteobacteria</taxon>
    </lineage>
</organism>
<dbReference type="Pfam" id="PF00912">
    <property type="entry name" value="Transgly"/>
    <property type="match status" value="1"/>
</dbReference>
<evidence type="ECO:0000256" key="26">
    <source>
        <dbReference type="ARBA" id="ARBA00060592"/>
    </source>
</evidence>
<evidence type="ECO:0000256" key="15">
    <source>
        <dbReference type="ARBA" id="ARBA00022960"/>
    </source>
</evidence>
<keyword evidence="22" id="KW-0961">Cell wall biogenesis/degradation</keyword>
<dbReference type="GO" id="GO:0030288">
    <property type="term" value="C:outer membrane-bounded periplasmic space"/>
    <property type="evidence" value="ECO:0007669"/>
    <property type="project" value="TreeGrafter"/>
</dbReference>
<keyword evidence="10" id="KW-0645">Protease</keyword>
<keyword evidence="8" id="KW-0997">Cell inner membrane</keyword>
<feature type="region of interest" description="Disordered" evidence="27">
    <location>
        <begin position="806"/>
        <end position="872"/>
    </location>
</feature>
<feature type="domain" description="S1 motif" evidence="29">
    <location>
        <begin position="399"/>
        <end position="481"/>
    </location>
</feature>
<dbReference type="EC" id="2.4.99.28" evidence="24"/>
<dbReference type="Gene3D" id="1.10.3810.10">
    <property type="entry name" value="Biosynthetic peptidoglycan transglycosylase-like"/>
    <property type="match status" value="1"/>
</dbReference>
<reference evidence="30 31" key="1">
    <citation type="journal article" date="2016" name="Nat. Commun.">
        <title>Thousands of microbial genomes shed light on interconnected biogeochemical processes in an aquifer system.</title>
        <authorList>
            <person name="Anantharaman K."/>
            <person name="Brown C.T."/>
            <person name="Hug L.A."/>
            <person name="Sharon I."/>
            <person name="Castelle C.J."/>
            <person name="Probst A.J."/>
            <person name="Thomas B.C."/>
            <person name="Singh A."/>
            <person name="Wilkins M.J."/>
            <person name="Karaoz U."/>
            <person name="Brodie E.L."/>
            <person name="Williams K.H."/>
            <person name="Hubbard S.S."/>
            <person name="Banfield J.F."/>
        </authorList>
    </citation>
    <scope>NUCLEOTIDE SEQUENCE [LARGE SCALE GENOMIC DNA]</scope>
</reference>
<evidence type="ECO:0000256" key="24">
    <source>
        <dbReference type="ARBA" id="ARBA00044770"/>
    </source>
</evidence>
<evidence type="ECO:0000256" key="9">
    <source>
        <dbReference type="ARBA" id="ARBA00022645"/>
    </source>
</evidence>
<evidence type="ECO:0000256" key="27">
    <source>
        <dbReference type="SAM" id="MobiDB-lite"/>
    </source>
</evidence>
<evidence type="ECO:0000256" key="7">
    <source>
        <dbReference type="ARBA" id="ARBA00022475"/>
    </source>
</evidence>
<evidence type="ECO:0000256" key="4">
    <source>
        <dbReference type="ARBA" id="ARBA00007739"/>
    </source>
</evidence>
<comment type="pathway">
    <text evidence="26">Glycan biosynthesis.</text>
</comment>
<evidence type="ECO:0000256" key="23">
    <source>
        <dbReference type="ARBA" id="ARBA00034000"/>
    </source>
</evidence>
<dbReference type="GO" id="GO:0003676">
    <property type="term" value="F:nucleic acid binding"/>
    <property type="evidence" value="ECO:0007669"/>
    <property type="project" value="InterPro"/>
</dbReference>
<evidence type="ECO:0000313" key="30">
    <source>
        <dbReference type="EMBL" id="OGG93868.1"/>
    </source>
</evidence>
<dbReference type="GO" id="GO:0008658">
    <property type="term" value="F:penicillin binding"/>
    <property type="evidence" value="ECO:0007669"/>
    <property type="project" value="InterPro"/>
</dbReference>
<comment type="pathway">
    <text evidence="2">Cell wall biogenesis; peptidoglycan biosynthesis.</text>
</comment>
<evidence type="ECO:0000256" key="2">
    <source>
        <dbReference type="ARBA" id="ARBA00004752"/>
    </source>
</evidence>
<dbReference type="InterPro" id="IPR023346">
    <property type="entry name" value="Lysozyme-like_dom_sf"/>
</dbReference>
<evidence type="ECO:0000256" key="10">
    <source>
        <dbReference type="ARBA" id="ARBA00022670"/>
    </source>
</evidence>
<dbReference type="SUPFAM" id="SSF53955">
    <property type="entry name" value="Lysozyme-like"/>
    <property type="match status" value="1"/>
</dbReference>
<dbReference type="GO" id="GO:0006508">
    <property type="term" value="P:proteolysis"/>
    <property type="evidence" value="ECO:0007669"/>
    <property type="project" value="UniProtKB-KW"/>
</dbReference>
<evidence type="ECO:0000256" key="8">
    <source>
        <dbReference type="ARBA" id="ARBA00022519"/>
    </source>
</evidence>
<comment type="similarity">
    <text evidence="4">In the N-terminal section; belongs to the glycosyltransferase 51 family.</text>
</comment>
<evidence type="ECO:0000256" key="28">
    <source>
        <dbReference type="SAM" id="Phobius"/>
    </source>
</evidence>
<dbReference type="GO" id="GO:0008955">
    <property type="term" value="F:peptidoglycan glycosyltransferase activity"/>
    <property type="evidence" value="ECO:0007669"/>
    <property type="project" value="UniProtKB-EC"/>
</dbReference>
<keyword evidence="17" id="KW-0573">Peptidoglycan synthesis</keyword>
<comment type="caution">
    <text evidence="30">The sequence shown here is derived from an EMBL/GenBank/DDBJ whole genome shotgun (WGS) entry which is preliminary data.</text>
</comment>
<evidence type="ECO:0000256" key="25">
    <source>
        <dbReference type="ARBA" id="ARBA00049902"/>
    </source>
</evidence>
<evidence type="ECO:0000256" key="5">
    <source>
        <dbReference type="ARBA" id="ARBA00012448"/>
    </source>
</evidence>
<sequence>MQPRSNLPIRPAFLVRFEGQHPLLTRRTVQVVYAGLLLGFGLLLFLWYLTFNLPDLTHLEKPQYDLPTRVYDLNGELVTEFYVKRRVLIPFEEVPPVVVQALLAIEDSRFYYHYGIDFIRVGQAFLVDLIKMDFAQGASTLTQQTAKMFLLSSEKKIIRKIKELLLAVQIESRFTKNEILELYLNKTYFGHGAYGIEAAAQVYFSKSARQLDLKEAALLAGLPQAPSRWAPTASMENATKRRNLVLLMMENEGYITEDQMKEAIAQPIELKLSSAEDSNEASYYMEYVRRMVLDLYGMDQLYKGGLKVYTHMDLKMQIAAQQSLKHGLLALDQRQGYRRSTQNLWQTVGEKTKLDLYQWDKTNKRGHLLKAPKEDKEKLEQTFNSTVEKTTSSNQFVLGGKLKGVVRSVSNSKALVELGAGKKGWVHLEGHRWARPVDFEHAYAWGSQLKDLRDILLQGDVIEVVLEDYIINEDGFALSLYQRPEANGGLFVTDPRNGEVRAMSGGFDFADSEYNRAIQAKRQPGSAFKPIVYSLALDNSFTRASILDDTPLVFKDTQWRPGNYSKSYKGKISFKNALAQSKNIPTIRLVMALGIDKVIEQANKLGLTGELPNDLTIGLGTASVTLKDLSSAYGIFANGGYLFEPGFVSRIEDQDGKVIYQEPKPKANPVMSPETAFLMTATLQDVVNFGSGIRARAIGRPAAGKTGTTNNYTDAWFMGYIPQLLAGVYVGFDDNQKTLGAQETGSQAATPIWVEFMKQATESLPVLPFEQPKGIEMVRIVPESGLKDCDDSQRARFEYFKAGTEPTECHQDTGDYSDYASPDPDGGDPEAPQGDPEANDQVPSGEAPSAGTGEPVSPQGSGGSAGDNYEEL</sequence>
<dbReference type="Gene3D" id="3.40.710.10">
    <property type="entry name" value="DD-peptidase/beta-lactamase superfamily"/>
    <property type="match status" value="2"/>
</dbReference>
<dbReference type="PROSITE" id="PS50126">
    <property type="entry name" value="S1"/>
    <property type="match status" value="1"/>
</dbReference>
<dbReference type="Proteomes" id="UP000178449">
    <property type="component" value="Unassembled WGS sequence"/>
</dbReference>
<dbReference type="GO" id="GO:0071555">
    <property type="term" value="P:cell wall organization"/>
    <property type="evidence" value="ECO:0007669"/>
    <property type="project" value="UniProtKB-KW"/>
</dbReference>
<dbReference type="GO" id="GO:0009002">
    <property type="term" value="F:serine-type D-Ala-D-Ala carboxypeptidase activity"/>
    <property type="evidence" value="ECO:0007669"/>
    <property type="project" value="UniProtKB-EC"/>
</dbReference>
<dbReference type="InterPro" id="IPR001264">
    <property type="entry name" value="Glyco_trans_51"/>
</dbReference>
<feature type="transmembrane region" description="Helical" evidence="28">
    <location>
        <begin position="31"/>
        <end position="49"/>
    </location>
</feature>
<comment type="similarity">
    <text evidence="3">In the C-terminal section; belongs to the transpeptidase family.</text>
</comment>
<keyword evidence="13 28" id="KW-0812">Transmembrane</keyword>
<dbReference type="PANTHER" id="PTHR32282:SF27">
    <property type="entry name" value="PENICILLIN-BINDING PROTEIN 1A"/>
    <property type="match status" value="1"/>
</dbReference>
<keyword evidence="20" id="KW-0046">Antibiotic resistance</keyword>
<protein>
    <recommendedName>
        <fullName evidence="6">Penicillin-binding protein 1A</fullName>
        <ecNumber evidence="24">2.4.99.28</ecNumber>
        <ecNumber evidence="5">3.4.16.4</ecNumber>
    </recommendedName>
</protein>
<keyword evidence="18 28" id="KW-1133">Transmembrane helix</keyword>
<comment type="catalytic activity">
    <reaction evidence="23">
        <text>Preferential cleavage: (Ac)2-L-Lys-D-Ala-|-D-Ala. Also transpeptidation of peptidyl-alanyl moieties that are N-acyl substituents of D-alanine.</text>
        <dbReference type="EC" id="3.4.16.4"/>
    </reaction>
</comment>
<dbReference type="InterPro" id="IPR003029">
    <property type="entry name" value="S1_domain"/>
</dbReference>
<evidence type="ECO:0000256" key="12">
    <source>
        <dbReference type="ARBA" id="ARBA00022679"/>
    </source>
</evidence>
<evidence type="ECO:0000256" key="13">
    <source>
        <dbReference type="ARBA" id="ARBA00022692"/>
    </source>
</evidence>
<evidence type="ECO:0000259" key="29">
    <source>
        <dbReference type="PROSITE" id="PS50126"/>
    </source>
</evidence>
<accession>A0A1F6G6Z0</accession>
<keyword evidence="11" id="KW-0328">Glycosyltransferase</keyword>
<dbReference type="GO" id="GO:0005886">
    <property type="term" value="C:plasma membrane"/>
    <property type="evidence" value="ECO:0007669"/>
    <property type="project" value="UniProtKB-SubCell"/>
</dbReference>
<keyword evidence="19 28" id="KW-0472">Membrane</keyword>
<evidence type="ECO:0000256" key="18">
    <source>
        <dbReference type="ARBA" id="ARBA00022989"/>
    </source>
</evidence>
<keyword evidence="14" id="KW-0378">Hydrolase</keyword>
<dbReference type="InterPro" id="IPR031376">
    <property type="entry name" value="PCB_OB"/>
</dbReference>
<proteinExistence type="inferred from homology"/>
<comment type="catalytic activity">
    <reaction evidence="25">
        <text>[GlcNAc-(1-&gt;4)-Mur2Ac(oyl-L-Ala-gamma-D-Glu-L-Lys-D-Ala-D-Ala)](n)-di-trans,octa-cis-undecaprenyl diphosphate + beta-D-GlcNAc-(1-&gt;4)-Mur2Ac(oyl-L-Ala-gamma-D-Glu-L-Lys-D-Ala-D-Ala)-di-trans,octa-cis-undecaprenyl diphosphate = [GlcNAc-(1-&gt;4)-Mur2Ac(oyl-L-Ala-gamma-D-Glu-L-Lys-D-Ala-D-Ala)](n+1)-di-trans,octa-cis-undecaprenyl diphosphate + di-trans,octa-cis-undecaprenyl diphosphate + H(+)</text>
        <dbReference type="Rhea" id="RHEA:23708"/>
        <dbReference type="Rhea" id="RHEA-COMP:9602"/>
        <dbReference type="Rhea" id="RHEA-COMP:9603"/>
        <dbReference type="ChEBI" id="CHEBI:15378"/>
        <dbReference type="ChEBI" id="CHEBI:58405"/>
        <dbReference type="ChEBI" id="CHEBI:60033"/>
        <dbReference type="ChEBI" id="CHEBI:78435"/>
        <dbReference type="EC" id="2.4.99.28"/>
    </reaction>
</comment>
<keyword evidence="15" id="KW-0133">Cell shape</keyword>
<dbReference type="NCBIfam" id="TIGR02074">
    <property type="entry name" value="PBP_1a_fam"/>
    <property type="match status" value="1"/>
</dbReference>
<dbReference type="FunFam" id="1.10.3810.10:FF:000003">
    <property type="entry name" value="Penicillin-binding protein 1a"/>
    <property type="match status" value="1"/>
</dbReference>
<dbReference type="GO" id="GO:0009252">
    <property type="term" value="P:peptidoglycan biosynthetic process"/>
    <property type="evidence" value="ECO:0007669"/>
    <property type="project" value="UniProtKB-UniPathway"/>
</dbReference>
<dbReference type="EC" id="3.4.16.4" evidence="5"/>